<dbReference type="InterPro" id="IPR006015">
    <property type="entry name" value="Universal_stress_UspA"/>
</dbReference>
<organism evidence="3 4">
    <name type="scientific">Homoserinibacter gongjuensis</name>
    <dbReference type="NCBI Taxonomy" id="1162968"/>
    <lineage>
        <taxon>Bacteria</taxon>
        <taxon>Bacillati</taxon>
        <taxon>Actinomycetota</taxon>
        <taxon>Actinomycetes</taxon>
        <taxon>Micrococcales</taxon>
        <taxon>Microbacteriaceae</taxon>
        <taxon>Homoserinibacter</taxon>
    </lineage>
</organism>
<sequence length="279" mass="28937">MNASARYVVGVDGSAPSEAALAWAVRNARRDGASLELVHVIDPEQGMMGLDLLDAAERAGERILAEATQRIRMQHPELEVAAELLSGVPTWTLAAHARGDDTLVVGTGKTGYVSGRVLGSRSVQFALAATGTVAVVPEGDPRFRDGVVAGVDRPETAASIGRRAALEAVDRGMRVTLVHAVPPEVLQSQRTNVESPLVLASEAAREVEGMLEIRSRLSTRVPADALLDASRGSALLVVGTGSVAETHSPLGTTLHAVLLNANAPVLVVRPAGALAHSAG</sequence>
<dbReference type="InterPro" id="IPR006016">
    <property type="entry name" value="UspA"/>
</dbReference>
<name>A0ABQ6JSD0_9MICO</name>
<feature type="domain" description="UspA" evidence="2">
    <location>
        <begin position="147"/>
        <end position="269"/>
    </location>
</feature>
<comment type="similarity">
    <text evidence="1">Belongs to the universal stress protein A family.</text>
</comment>
<evidence type="ECO:0000313" key="4">
    <source>
        <dbReference type="Proteomes" id="UP001157069"/>
    </source>
</evidence>
<evidence type="ECO:0000313" key="3">
    <source>
        <dbReference type="EMBL" id="GMA89586.1"/>
    </source>
</evidence>
<dbReference type="Gene3D" id="3.40.50.620">
    <property type="entry name" value="HUPs"/>
    <property type="match status" value="2"/>
</dbReference>
<dbReference type="PRINTS" id="PR01438">
    <property type="entry name" value="UNVRSLSTRESS"/>
</dbReference>
<dbReference type="Pfam" id="PF00582">
    <property type="entry name" value="Usp"/>
    <property type="match status" value="2"/>
</dbReference>
<dbReference type="PANTHER" id="PTHR46268">
    <property type="entry name" value="STRESS RESPONSE PROTEIN NHAX"/>
    <property type="match status" value="1"/>
</dbReference>
<keyword evidence="4" id="KW-1185">Reference proteome</keyword>
<dbReference type="EMBL" id="BSVA01000001">
    <property type="protein sequence ID" value="GMA89586.1"/>
    <property type="molecule type" value="Genomic_DNA"/>
</dbReference>
<proteinExistence type="inferred from homology"/>
<protein>
    <submittedName>
        <fullName evidence="3">Universal stress protein UspA</fullName>
    </submittedName>
</protein>
<accession>A0ABQ6JSD0</accession>
<dbReference type="SUPFAM" id="SSF52402">
    <property type="entry name" value="Adenine nucleotide alpha hydrolases-like"/>
    <property type="match status" value="2"/>
</dbReference>
<dbReference type="Proteomes" id="UP001157069">
    <property type="component" value="Unassembled WGS sequence"/>
</dbReference>
<evidence type="ECO:0000259" key="2">
    <source>
        <dbReference type="Pfam" id="PF00582"/>
    </source>
</evidence>
<gene>
    <name evidence="3" type="ORF">GCM10025869_01150</name>
</gene>
<dbReference type="CDD" id="cd00293">
    <property type="entry name" value="USP-like"/>
    <property type="match status" value="1"/>
</dbReference>
<dbReference type="PANTHER" id="PTHR46268:SF6">
    <property type="entry name" value="UNIVERSAL STRESS PROTEIN UP12"/>
    <property type="match status" value="1"/>
</dbReference>
<reference evidence="4" key="1">
    <citation type="journal article" date="2019" name="Int. J. Syst. Evol. Microbiol.">
        <title>The Global Catalogue of Microorganisms (GCM) 10K type strain sequencing project: providing services to taxonomists for standard genome sequencing and annotation.</title>
        <authorList>
            <consortium name="The Broad Institute Genomics Platform"/>
            <consortium name="The Broad Institute Genome Sequencing Center for Infectious Disease"/>
            <person name="Wu L."/>
            <person name="Ma J."/>
        </authorList>
    </citation>
    <scope>NUCLEOTIDE SEQUENCE [LARGE SCALE GENOMIC DNA]</scope>
    <source>
        <strain evidence="4">NBRC 108755</strain>
    </source>
</reference>
<evidence type="ECO:0000256" key="1">
    <source>
        <dbReference type="ARBA" id="ARBA00008791"/>
    </source>
</evidence>
<feature type="domain" description="UspA" evidence="2">
    <location>
        <begin position="8"/>
        <end position="137"/>
    </location>
</feature>
<dbReference type="RefSeq" id="WP_284296930.1">
    <property type="nucleotide sequence ID" value="NZ_BSVA01000001.1"/>
</dbReference>
<comment type="caution">
    <text evidence="3">The sequence shown here is derived from an EMBL/GenBank/DDBJ whole genome shotgun (WGS) entry which is preliminary data.</text>
</comment>
<dbReference type="InterPro" id="IPR014729">
    <property type="entry name" value="Rossmann-like_a/b/a_fold"/>
</dbReference>